<feature type="active site" evidence="1">
    <location>
        <position position="331"/>
    </location>
</feature>
<dbReference type="Gene3D" id="1.10.3290.10">
    <property type="entry name" value="Fido-like domain"/>
    <property type="match status" value="1"/>
</dbReference>
<organism evidence="4 5">
    <name type="scientific">Sulfurimonas aquatica</name>
    <dbReference type="NCBI Taxonomy" id="2672570"/>
    <lineage>
        <taxon>Bacteria</taxon>
        <taxon>Pseudomonadati</taxon>
        <taxon>Campylobacterota</taxon>
        <taxon>Epsilonproteobacteria</taxon>
        <taxon>Campylobacterales</taxon>
        <taxon>Sulfurimonadaceae</taxon>
        <taxon>Sulfurimonas</taxon>
    </lineage>
</organism>
<dbReference type="AlphaFoldDB" id="A0A975GE09"/>
<feature type="domain" description="Fido" evidence="3">
    <location>
        <begin position="244"/>
        <end position="394"/>
    </location>
</feature>
<protein>
    <submittedName>
        <fullName evidence="4">Cell filamentation protein Fic</fullName>
    </submittedName>
</protein>
<feature type="binding site" evidence="2">
    <location>
        <begin position="335"/>
        <end position="342"/>
    </location>
    <ligand>
        <name>ATP</name>
        <dbReference type="ChEBI" id="CHEBI:30616"/>
    </ligand>
</feature>
<keyword evidence="2" id="KW-0547">Nucleotide-binding</keyword>
<dbReference type="InterPro" id="IPR040198">
    <property type="entry name" value="Fido_containing"/>
</dbReference>
<dbReference type="KEGG" id="saqt:GJV85_13380"/>
<keyword evidence="2" id="KW-0067">ATP-binding</keyword>
<reference evidence="4" key="1">
    <citation type="submission" date="2019-11" db="EMBL/GenBank/DDBJ databases">
        <authorList>
            <person name="Kojima H."/>
        </authorList>
    </citation>
    <scope>NUCLEOTIDE SEQUENCE</scope>
    <source>
        <strain evidence="4">H1576</strain>
        <plasmid evidence="4">pSULFM1</plasmid>
    </source>
</reference>
<evidence type="ECO:0000256" key="1">
    <source>
        <dbReference type="PIRSR" id="PIRSR640198-1"/>
    </source>
</evidence>
<evidence type="ECO:0000313" key="4">
    <source>
        <dbReference type="EMBL" id="QSZ43162.1"/>
    </source>
</evidence>
<name>A0A975GE09_9BACT</name>
<dbReference type="PANTHER" id="PTHR13504">
    <property type="entry name" value="FIDO DOMAIN-CONTAINING PROTEIN DDB_G0283145"/>
    <property type="match status" value="1"/>
</dbReference>
<sequence length="504" mass="58916">MGITFNNQILPNSCQLIGYSWLINHFNLELPLRQLCCISQKRLAGQSIHKGQWLIYDAQLMVEDIAYSHLEFALKHEYIDLLILKRIFQQYPLQEISQSIDINPKRILSKKIWFLYEFLLNKRLPLKDLPVGKYDDLLDVKKYIISEKIIKSKRHKINNNLIGTAKLCPIIRKTEKLRHYLDSNLNKKISNVLGSVSNSLIKRAASFLLLSDSKASFEIEGERPAKNRIESWGKIINEAGKTILSINEIQRLHSILLGNSRFIKIGLREEEVFLGDRDRDNYPIPEFIGANSKDILELMNDWIELEQKLLEDEIDPILHATIIAFIFVYVHPLEDGNGRIHRYLIHHVLANRNFYPKGMIFPISTVILDNIKRYRDILVQHTSPLMKMINWEATENGNVKILNNTEDLYRYFDATSSCEFIFACVEKTIKETLPNELKYLNSFDKAYIEINEIIEMPENKLKSLITYILQNEHKLSKNKKEKYFDELTAHEIKTIEDIVVNNFL</sequence>
<evidence type="ECO:0000256" key="2">
    <source>
        <dbReference type="PIRSR" id="PIRSR640198-2"/>
    </source>
</evidence>
<keyword evidence="5" id="KW-1185">Reference proteome</keyword>
<geneLocation type="plasmid" evidence="4 5">
    <name>pSULFM1</name>
</geneLocation>
<reference evidence="4" key="2">
    <citation type="submission" date="2021-04" db="EMBL/GenBank/DDBJ databases">
        <title>Isolation and characterization of a novel species of the genus Sulfurimonas.</title>
        <authorList>
            <person name="Fukui M."/>
        </authorList>
    </citation>
    <scope>NUCLEOTIDE SEQUENCE</scope>
    <source>
        <strain evidence="4">H1576</strain>
        <plasmid evidence="4">pSULFM1</plasmid>
    </source>
</reference>
<dbReference type="PROSITE" id="PS51459">
    <property type="entry name" value="FIDO"/>
    <property type="match status" value="1"/>
</dbReference>
<dbReference type="EMBL" id="CP046073">
    <property type="protein sequence ID" value="QSZ43162.1"/>
    <property type="molecule type" value="Genomic_DNA"/>
</dbReference>
<dbReference type="PANTHER" id="PTHR13504:SF38">
    <property type="entry name" value="FIDO DOMAIN-CONTAINING PROTEIN"/>
    <property type="match status" value="1"/>
</dbReference>
<dbReference type="SUPFAM" id="SSF140931">
    <property type="entry name" value="Fic-like"/>
    <property type="match status" value="1"/>
</dbReference>
<dbReference type="RefSeq" id="WP_207563259.1">
    <property type="nucleotide sequence ID" value="NZ_CP046073.1"/>
</dbReference>
<dbReference type="Pfam" id="PF02661">
    <property type="entry name" value="Fic"/>
    <property type="match status" value="1"/>
</dbReference>
<accession>A0A975GE09</accession>
<evidence type="ECO:0000259" key="3">
    <source>
        <dbReference type="PROSITE" id="PS51459"/>
    </source>
</evidence>
<dbReference type="GO" id="GO:0005524">
    <property type="term" value="F:ATP binding"/>
    <property type="evidence" value="ECO:0007669"/>
    <property type="project" value="UniProtKB-KW"/>
</dbReference>
<dbReference type="InterPro" id="IPR003812">
    <property type="entry name" value="Fido"/>
</dbReference>
<gene>
    <name evidence="4" type="ORF">GJV85_13380</name>
</gene>
<keyword evidence="4" id="KW-0614">Plasmid</keyword>
<proteinExistence type="predicted"/>
<dbReference type="InterPro" id="IPR036597">
    <property type="entry name" value="Fido-like_dom_sf"/>
</dbReference>
<evidence type="ECO:0000313" key="5">
    <source>
        <dbReference type="Proteomes" id="UP000671852"/>
    </source>
</evidence>
<dbReference type="Proteomes" id="UP000671852">
    <property type="component" value="Plasmid pSULFM1"/>
</dbReference>